<protein>
    <submittedName>
        <fullName evidence="5">Uncharacterized protein</fullName>
    </submittedName>
</protein>
<feature type="transmembrane region" description="Helical" evidence="4">
    <location>
        <begin position="257"/>
        <end position="280"/>
    </location>
</feature>
<dbReference type="Gene3D" id="1.25.40.10">
    <property type="entry name" value="Tetratricopeptide repeat domain"/>
    <property type="match status" value="1"/>
</dbReference>
<keyword evidence="2 3" id="KW-0802">TPR repeat</keyword>
<dbReference type="RefSeq" id="WP_061608077.1">
    <property type="nucleotide sequence ID" value="NZ_JEMA01000444.1"/>
</dbReference>
<dbReference type="PANTHER" id="PTHR45586">
    <property type="entry name" value="TPR REPEAT-CONTAINING PROTEIN PA4667"/>
    <property type="match status" value="1"/>
</dbReference>
<gene>
    <name evidence="5" type="ORF">BE15_23920</name>
</gene>
<keyword evidence="4" id="KW-0472">Membrane</keyword>
<keyword evidence="4" id="KW-1133">Transmembrane helix</keyword>
<dbReference type="SMART" id="SM00028">
    <property type="entry name" value="TPR"/>
    <property type="match status" value="4"/>
</dbReference>
<evidence type="ECO:0000313" key="6">
    <source>
        <dbReference type="Proteomes" id="UP000075260"/>
    </source>
</evidence>
<evidence type="ECO:0000256" key="4">
    <source>
        <dbReference type="SAM" id="Phobius"/>
    </source>
</evidence>
<feature type="repeat" description="TPR" evidence="3">
    <location>
        <begin position="106"/>
        <end position="139"/>
    </location>
</feature>
<dbReference type="PANTHER" id="PTHR45586:SF1">
    <property type="entry name" value="LIPOPOLYSACCHARIDE ASSEMBLY PROTEIN B"/>
    <property type="match status" value="1"/>
</dbReference>
<reference evidence="5 6" key="1">
    <citation type="submission" date="2014-02" db="EMBL/GenBank/DDBJ databases">
        <title>The small core and large imbalanced accessory genome model reveals a collaborative survival strategy of Sorangium cellulosum strains in nature.</title>
        <authorList>
            <person name="Han K."/>
            <person name="Peng R."/>
            <person name="Blom J."/>
            <person name="Li Y.-Z."/>
        </authorList>
    </citation>
    <scope>NUCLEOTIDE SEQUENCE [LARGE SCALE GENOMIC DNA]</scope>
    <source>
        <strain evidence="5 6">So0008-312</strain>
    </source>
</reference>
<keyword evidence="4" id="KW-0812">Transmembrane</keyword>
<organism evidence="5 6">
    <name type="scientific">Sorangium cellulosum</name>
    <name type="common">Polyangium cellulosum</name>
    <dbReference type="NCBI Taxonomy" id="56"/>
    <lineage>
        <taxon>Bacteria</taxon>
        <taxon>Pseudomonadati</taxon>
        <taxon>Myxococcota</taxon>
        <taxon>Polyangia</taxon>
        <taxon>Polyangiales</taxon>
        <taxon>Polyangiaceae</taxon>
        <taxon>Sorangium</taxon>
    </lineage>
</organism>
<evidence type="ECO:0000256" key="3">
    <source>
        <dbReference type="PROSITE-ProRule" id="PRU00339"/>
    </source>
</evidence>
<dbReference type="Pfam" id="PF13428">
    <property type="entry name" value="TPR_14"/>
    <property type="match status" value="1"/>
</dbReference>
<evidence type="ECO:0000256" key="2">
    <source>
        <dbReference type="ARBA" id="ARBA00022803"/>
    </source>
</evidence>
<proteinExistence type="predicted"/>
<dbReference type="InterPro" id="IPR011990">
    <property type="entry name" value="TPR-like_helical_dom_sf"/>
</dbReference>
<accession>A0A150QPH1</accession>
<keyword evidence="1" id="KW-0677">Repeat</keyword>
<feature type="transmembrane region" description="Helical" evidence="4">
    <location>
        <begin position="233"/>
        <end position="251"/>
    </location>
</feature>
<dbReference type="OrthoDB" id="3353922at2"/>
<comment type="caution">
    <text evidence="5">The sequence shown here is derived from an EMBL/GenBank/DDBJ whole genome shotgun (WGS) entry which is preliminary data.</text>
</comment>
<dbReference type="EMBL" id="JEMA01000444">
    <property type="protein sequence ID" value="KYF69860.1"/>
    <property type="molecule type" value="Genomic_DNA"/>
</dbReference>
<dbReference type="InterPro" id="IPR019734">
    <property type="entry name" value="TPR_rpt"/>
</dbReference>
<dbReference type="Proteomes" id="UP000075260">
    <property type="component" value="Unassembled WGS sequence"/>
</dbReference>
<evidence type="ECO:0000256" key="1">
    <source>
        <dbReference type="ARBA" id="ARBA00022737"/>
    </source>
</evidence>
<dbReference type="PROSITE" id="PS50005">
    <property type="entry name" value="TPR"/>
    <property type="match status" value="2"/>
</dbReference>
<dbReference type="SUPFAM" id="SSF48452">
    <property type="entry name" value="TPR-like"/>
    <property type="match status" value="1"/>
</dbReference>
<evidence type="ECO:0000313" key="5">
    <source>
        <dbReference type="EMBL" id="KYF69860.1"/>
    </source>
</evidence>
<feature type="repeat" description="TPR" evidence="3">
    <location>
        <begin position="174"/>
        <end position="207"/>
    </location>
</feature>
<dbReference type="InterPro" id="IPR051012">
    <property type="entry name" value="CellSynth/LPSAsmb/PSIAsmb"/>
</dbReference>
<name>A0A150QPH1_SORCE</name>
<dbReference type="AlphaFoldDB" id="A0A150QPH1"/>
<sequence>MSDAEQAVALARHYLHVDQPRRALETLERVADPDLEDPELWTLRAAALHALDKPAEAARAAREGLARAPESPRLLYLLCDCEAQRGDAAAAERAILSCLRVAPESAPALCRYALLVAKEGQVDKAARLVEEAARIDPEAGGVARTRMIVAYLQGKDEELARHGKARLAADPDDALTYHLLGQAMLEGGRVEEAGRHLLTAARIDPGDNDLADAAREARFASHRLMRPLWPMQRFGAIPVWIAAIVVFYGLRATGNRAAAGLFGFAYLAYCLYSWIMPPLLRRWMGLSR</sequence>